<dbReference type="GO" id="GO:0140359">
    <property type="term" value="F:ABC-type transporter activity"/>
    <property type="evidence" value="ECO:0007669"/>
    <property type="project" value="InterPro"/>
</dbReference>
<evidence type="ECO:0000256" key="4">
    <source>
        <dbReference type="ARBA" id="ARBA00022989"/>
    </source>
</evidence>
<keyword evidence="5 6" id="KW-0472">Membrane</keyword>
<evidence type="ECO:0000256" key="5">
    <source>
        <dbReference type="ARBA" id="ARBA00023136"/>
    </source>
</evidence>
<accession>A0A1B6NWD6</accession>
<proteinExistence type="predicted"/>
<organism evidence="8">
    <name type="scientific">marine sediment metagenome</name>
    <dbReference type="NCBI Taxonomy" id="412755"/>
    <lineage>
        <taxon>unclassified sequences</taxon>
        <taxon>metagenomes</taxon>
        <taxon>ecological metagenomes</taxon>
    </lineage>
</organism>
<evidence type="ECO:0000256" key="3">
    <source>
        <dbReference type="ARBA" id="ARBA00022692"/>
    </source>
</evidence>
<feature type="transmembrane region" description="Helical" evidence="6">
    <location>
        <begin position="303"/>
        <end position="321"/>
    </location>
</feature>
<evidence type="ECO:0000256" key="2">
    <source>
        <dbReference type="ARBA" id="ARBA00022475"/>
    </source>
</evidence>
<dbReference type="InterPro" id="IPR013525">
    <property type="entry name" value="ABC2_TM"/>
</dbReference>
<dbReference type="EMBL" id="AYSL01000645">
    <property type="protein sequence ID" value="KTF07282.1"/>
    <property type="molecule type" value="Genomic_DNA"/>
</dbReference>
<evidence type="ECO:0000259" key="7">
    <source>
        <dbReference type="Pfam" id="PF12698"/>
    </source>
</evidence>
<evidence type="ECO:0000256" key="1">
    <source>
        <dbReference type="ARBA" id="ARBA00004651"/>
    </source>
</evidence>
<evidence type="ECO:0000256" key="6">
    <source>
        <dbReference type="SAM" id="Phobius"/>
    </source>
</evidence>
<comment type="subcellular location">
    <subcellularLocation>
        <location evidence="1">Cell membrane</location>
        <topology evidence="1">Multi-pass membrane protein</topology>
    </subcellularLocation>
</comment>
<dbReference type="Gene3D" id="3.40.1710.10">
    <property type="entry name" value="abc type-2 transporter like domain"/>
    <property type="match status" value="1"/>
</dbReference>
<evidence type="ECO:0000313" key="8">
    <source>
        <dbReference type="EMBL" id="KTF07282.1"/>
    </source>
</evidence>
<gene>
    <name evidence="8" type="ORF">MGSAQ_001222</name>
</gene>
<sequence>MFGHLEPGFWRIFRRELRQIKKRPRLAFMLLPYPLLLFALLCSIFYEGLPTALPVAIVDQDDSNVSRQISRMVDETPELEIVARLSNLTEAKRAISKGQVYGVVLIPNHTERDLLSGQRPEIVTFYNNQVLTIGGIVSRAANAAVGAFSVGVSIQVRKSKGQIAYEAMAAKNTIPLQRSPLFNPALDYTQFLLSAVMPAVLQIFICASAVMAFARDRHSKGNMSRLVRLGQTPIKSMLGKLAPYALAYLTTLLLADSILFVFFEIPFKGSLLLHLGYTVLFVFSCLSLGTFLALLAKDTLGSLGLVGILTAPAFAFAGISFPRMMMNDFSFVWGGAIPLTPYLQLRTDQVVRGAETWVSLPTLGWLLLLLCLFLECHYCYLPNKLKQRMYPIQVLWREIYERLD</sequence>
<dbReference type="AlphaFoldDB" id="A0A1B6NWD6"/>
<reference evidence="8" key="1">
    <citation type="submission" date="2013-11" db="EMBL/GenBank/DDBJ databases">
        <title>Microbial diversity, functional groups and degradation webs in Northern and Southern Mediterranean and Red Sea marine crude oil polluted sites.</title>
        <authorList>
            <person name="Daffonchio D."/>
            <person name="Mapelli F."/>
            <person name="Ferrer M."/>
            <person name="Richter M."/>
            <person name="Cherif A."/>
            <person name="Malkawi H.I."/>
            <person name="Yakimov M.M."/>
            <person name="Abdel-Fattah Y.R."/>
            <person name="Blaghen M."/>
            <person name="Golyshin P.N."/>
            <person name="Kalogerakis N."/>
            <person name="Boon N."/>
            <person name="Magagnini M."/>
            <person name="Fava F."/>
        </authorList>
    </citation>
    <scope>NUCLEOTIDE SEQUENCE</scope>
</reference>
<dbReference type="PANTHER" id="PTHR30294:SF47">
    <property type="entry name" value="INNER MEMBRANE TRANSPORT PERMEASE YHHJ"/>
    <property type="match status" value="1"/>
</dbReference>
<keyword evidence="4 6" id="KW-1133">Transmembrane helix</keyword>
<feature type="transmembrane region" description="Helical" evidence="6">
    <location>
        <begin position="362"/>
        <end position="381"/>
    </location>
</feature>
<keyword evidence="3 6" id="KW-0812">Transmembrane</keyword>
<dbReference type="Pfam" id="PF12698">
    <property type="entry name" value="ABC2_membrane_3"/>
    <property type="match status" value="1"/>
</dbReference>
<feature type="domain" description="ABC-2 type transporter transmembrane" evidence="7">
    <location>
        <begin position="27"/>
        <end position="373"/>
    </location>
</feature>
<feature type="transmembrane region" description="Helical" evidence="6">
    <location>
        <begin position="241"/>
        <end position="263"/>
    </location>
</feature>
<dbReference type="PANTHER" id="PTHR30294">
    <property type="entry name" value="MEMBRANE COMPONENT OF ABC TRANSPORTER YHHJ-RELATED"/>
    <property type="match status" value="1"/>
</dbReference>
<comment type="caution">
    <text evidence="8">The sequence shown here is derived from an EMBL/GenBank/DDBJ whole genome shotgun (WGS) entry which is preliminary data.</text>
</comment>
<feature type="transmembrane region" description="Helical" evidence="6">
    <location>
        <begin position="26"/>
        <end position="46"/>
    </location>
</feature>
<protein>
    <submittedName>
        <fullName evidence="8">ABC-2 type transporter</fullName>
    </submittedName>
</protein>
<feature type="transmembrane region" description="Helical" evidence="6">
    <location>
        <begin position="275"/>
        <end position="296"/>
    </location>
</feature>
<keyword evidence="2" id="KW-1003">Cell membrane</keyword>
<name>A0A1B6NWD6_9ZZZZ</name>
<dbReference type="GO" id="GO:0005886">
    <property type="term" value="C:plasma membrane"/>
    <property type="evidence" value="ECO:0007669"/>
    <property type="project" value="UniProtKB-SubCell"/>
</dbReference>
<feature type="transmembrane region" description="Helical" evidence="6">
    <location>
        <begin position="191"/>
        <end position="214"/>
    </location>
</feature>
<dbReference type="InterPro" id="IPR051449">
    <property type="entry name" value="ABC-2_transporter_component"/>
</dbReference>